<gene>
    <name evidence="2" type="ORF">B0I71DRAFT_126245</name>
</gene>
<dbReference type="PANTHER" id="PTHR13060">
    <property type="entry name" value="SGT1 PROTEIN HSGT1 SUPPRESSOR OF GCR2"/>
    <property type="match status" value="1"/>
</dbReference>
<evidence type="ECO:0000256" key="1">
    <source>
        <dbReference type="SAM" id="MobiDB-lite"/>
    </source>
</evidence>
<dbReference type="GO" id="GO:0005634">
    <property type="term" value="C:nucleus"/>
    <property type="evidence" value="ECO:0007669"/>
    <property type="project" value="TreeGrafter"/>
</dbReference>
<feature type="region of interest" description="Disordered" evidence="1">
    <location>
        <begin position="497"/>
        <end position="553"/>
    </location>
</feature>
<dbReference type="PANTHER" id="PTHR13060:SF0">
    <property type="entry name" value="PROTEIN ECDYSONELESS HOMOLOG"/>
    <property type="match status" value="1"/>
</dbReference>
<sequence>MDLDTVTYTIACRSVAPKDVVFAALELCAQVAPGYIWYRDSFTLDISSPNTVSGSTTFGPALDDEWLVVYILYRLTLQLPVSVHVSDSDGDFLLIEAAHVIPSWIEPETAEGRLWIKNGQFELIPRSQFNGDSVPLPEATRYVNSGGKMDLNRATNDTILKRVERVPGTVKKNTHRALVCIPSKLAKLVYSHPELIIVAIDGLFQAQNHGGSGKTPMVDFVHFPLEDMVTVSVKFTRLVYAEAMQISFDLDASPEIVLGRKLTMAFERLFSVGDEWWAVSELKNLPVKNIVEFSTDTDSGEWLEAMKDDLEMEEDEHQFDEDGMKDTIEEVMKRLNEFMGKEEDLFKDDDEEEEEKHEVRTGKDVRDEDVINEDEFFEFFLKDALKLKDEELASYLAKDETRDELEEAGIVGDQSEEQMLQNLMQSLNSMGGLHGPAATMLGQLGITPDVVKANEGGVVRKSETPSATASTDGNATVGTVATKADNIDKMTDEQILSDPSVLDSSAAAIERTFAPPVDDDEDFDYENDGGHDDGQLHELHERMKRATGGRLTS</sequence>
<reference evidence="2 3" key="1">
    <citation type="submission" date="2018-07" db="EMBL/GenBank/DDBJ databases">
        <title>Draft Genome Assemblies for Five Robust Yarrowia lipolytica Strains Exhibiting High Lipid Production and Pentose Sugar Utilization and Sugar Alcohol Secretion from Undetoxified Lignocellulosic Biomass Hydrolysates.</title>
        <authorList>
            <consortium name="DOE Joint Genome Institute"/>
            <person name="Walker C."/>
            <person name="Ryu S."/>
            <person name="Na H."/>
            <person name="Zane M."/>
            <person name="LaButti K."/>
            <person name="Lipzen A."/>
            <person name="Haridas S."/>
            <person name="Barry K."/>
            <person name="Grigoriev I.V."/>
            <person name="Quarterman J."/>
            <person name="Slininger P."/>
            <person name="Dien B."/>
            <person name="Trinh C.T."/>
        </authorList>
    </citation>
    <scope>NUCLEOTIDE SEQUENCE [LARGE SCALE GENOMIC DNA]</scope>
    <source>
        <strain evidence="2 3">YB392</strain>
    </source>
</reference>
<dbReference type="EMBL" id="KZ857324">
    <property type="protein sequence ID" value="RDW29245.1"/>
    <property type="molecule type" value="Genomic_DNA"/>
</dbReference>
<dbReference type="Pfam" id="PF07093">
    <property type="entry name" value="SGT1"/>
    <property type="match status" value="1"/>
</dbReference>
<organism evidence="2 3">
    <name type="scientific">Yarrowia lipolytica</name>
    <name type="common">Candida lipolytica</name>
    <dbReference type="NCBI Taxonomy" id="4952"/>
    <lineage>
        <taxon>Eukaryota</taxon>
        <taxon>Fungi</taxon>
        <taxon>Dikarya</taxon>
        <taxon>Ascomycota</taxon>
        <taxon>Saccharomycotina</taxon>
        <taxon>Dipodascomycetes</taxon>
        <taxon>Dipodascales</taxon>
        <taxon>Dipodascales incertae sedis</taxon>
        <taxon>Yarrowia</taxon>
    </lineage>
</organism>
<evidence type="ECO:0000313" key="3">
    <source>
        <dbReference type="Proteomes" id="UP000256601"/>
    </source>
</evidence>
<feature type="compositionally biased region" description="Basic and acidic residues" evidence="1">
    <location>
        <begin position="528"/>
        <end position="541"/>
    </location>
</feature>
<evidence type="ECO:0000313" key="2">
    <source>
        <dbReference type="EMBL" id="RDW29245.1"/>
    </source>
</evidence>
<dbReference type="Proteomes" id="UP000256601">
    <property type="component" value="Unassembled WGS sequence"/>
</dbReference>
<dbReference type="InterPro" id="IPR010770">
    <property type="entry name" value="Ecd"/>
</dbReference>
<dbReference type="VEuPathDB" id="FungiDB:YALI1_E29221g"/>
<feature type="compositionally biased region" description="Acidic residues" evidence="1">
    <location>
        <begin position="517"/>
        <end position="527"/>
    </location>
</feature>
<protein>
    <submittedName>
        <fullName evidence="2">SGT1 protein-domain-containing protein</fullName>
    </submittedName>
</protein>
<accession>A0A371CG18</accession>
<proteinExistence type="predicted"/>
<dbReference type="AlphaFoldDB" id="A0A371CG18"/>
<dbReference type="VEuPathDB" id="FungiDB:YALI0_E24541g"/>
<name>A0A371CG18_YARLL</name>